<gene>
    <name evidence="8" type="ORF">GOP47_0019182</name>
</gene>
<dbReference type="PANTHER" id="PTHR12547">
    <property type="entry name" value="CCCH ZINC FINGER/TIS11-RELATED"/>
    <property type="match status" value="1"/>
</dbReference>
<feature type="zinc finger region" description="C3H1-type" evidence="5">
    <location>
        <begin position="150"/>
        <end position="177"/>
    </location>
</feature>
<evidence type="ECO:0000256" key="3">
    <source>
        <dbReference type="ARBA" id="ARBA00022771"/>
    </source>
</evidence>
<dbReference type="PROSITE" id="PS50103">
    <property type="entry name" value="ZF_C3H1"/>
    <property type="match status" value="6"/>
</dbReference>
<name>A0A9D4UFJ6_ADICA</name>
<dbReference type="Gene3D" id="4.10.1000.10">
    <property type="entry name" value="Zinc finger, CCCH-type"/>
    <property type="match status" value="6"/>
</dbReference>
<protein>
    <recommendedName>
        <fullName evidence="7">C3H1-type domain-containing protein</fullName>
    </recommendedName>
</protein>
<dbReference type="OrthoDB" id="410307at2759"/>
<reference evidence="8" key="1">
    <citation type="submission" date="2021-01" db="EMBL/GenBank/DDBJ databases">
        <title>Adiantum capillus-veneris genome.</title>
        <authorList>
            <person name="Fang Y."/>
            <person name="Liao Q."/>
        </authorList>
    </citation>
    <scope>NUCLEOTIDE SEQUENCE</scope>
    <source>
        <strain evidence="8">H3</strain>
        <tissue evidence="8">Leaf</tissue>
    </source>
</reference>
<feature type="zinc finger region" description="C3H1-type" evidence="5">
    <location>
        <begin position="219"/>
        <end position="246"/>
    </location>
</feature>
<feature type="domain" description="C3H1-type" evidence="7">
    <location>
        <begin position="293"/>
        <end position="320"/>
    </location>
</feature>
<keyword evidence="2" id="KW-0677">Repeat</keyword>
<feature type="domain" description="C3H1-type" evidence="7">
    <location>
        <begin position="401"/>
        <end position="428"/>
    </location>
</feature>
<dbReference type="GO" id="GO:0008270">
    <property type="term" value="F:zinc ion binding"/>
    <property type="evidence" value="ECO:0007669"/>
    <property type="project" value="UniProtKB-KW"/>
</dbReference>
<dbReference type="Proteomes" id="UP000886520">
    <property type="component" value="Chromosome 18"/>
</dbReference>
<evidence type="ECO:0000259" key="7">
    <source>
        <dbReference type="PROSITE" id="PS50103"/>
    </source>
</evidence>
<sequence>MSFLADNKSQQRFAVDGATGQEPPLKRLRSVLGADPTVGDGAALGLARAVADPLSIAAYGNSLLGADARAWPLRAGLDAQLLAASGLSGSLGSLGSLGALGSFGSLGMSSTAAAFIERNLSNLDASHAMAFKDLSLVSTAGIQLPVPNARLKTKLCKHFIENNCKFKEMCSFAHSIEELKKMPGEGDPEGKSLLERYKAKAEAEKQSSVQDASVVGAVDFKTKLCKFFIVGECKFKEGCHFAHGINELKKLPEDGDDMEKALLEWYKAKAGLSRSEPAQSVTQTESLVSTSTLVKTKLCKHFISGNCKFKESCTFAHSIGELKSLPGEGDDAGKALLELYQIKMEAEKPTLAETKETLTSGAAAIVEAVEEACVDVQTTLKCESAITTATEAKVDDKSVRLLKTKMCKHFLVGACKYNKNCTFAHAIEELKPPADPNDTQQITQPVQSSQQADGKPNEGPTQTKDDKQGLLKTKPCRFFSEGTCRFGNACAFVHSDQMHATGSNGSASERGALQGPGEIKATYKTRLCNMWERDKTCSFGAKCHFAHGAEELRQRPGPMAPATNNLTHALQLDALARAQQLALSSSGSYSYDVTDTNWRPFQGTDEAIHGLGGGLGIVNERMLDTGAAEILHLRNLLQNYGQLEPASSLTSLSSLGGANVGFTPNIFANLPSWPTRSCVQAQKGARAILNLRNRSKLVHMYIRLDVHVTP</sequence>
<feature type="domain" description="C3H1-type" evidence="7">
    <location>
        <begin position="219"/>
        <end position="246"/>
    </location>
</feature>
<dbReference type="FunFam" id="4.10.1000.10:FF:000001">
    <property type="entry name" value="zinc finger CCCH domain-containing protein 15-like"/>
    <property type="match status" value="1"/>
</dbReference>
<dbReference type="EMBL" id="JABFUD020000018">
    <property type="protein sequence ID" value="KAI5066558.1"/>
    <property type="molecule type" value="Genomic_DNA"/>
</dbReference>
<keyword evidence="1 5" id="KW-0479">Metal-binding</keyword>
<evidence type="ECO:0000256" key="1">
    <source>
        <dbReference type="ARBA" id="ARBA00022723"/>
    </source>
</evidence>
<evidence type="ECO:0000313" key="8">
    <source>
        <dbReference type="EMBL" id="KAI5066558.1"/>
    </source>
</evidence>
<evidence type="ECO:0000313" key="9">
    <source>
        <dbReference type="Proteomes" id="UP000886520"/>
    </source>
</evidence>
<feature type="domain" description="C3H1-type" evidence="7">
    <location>
        <begin position="150"/>
        <end position="177"/>
    </location>
</feature>
<feature type="zinc finger region" description="C3H1-type" evidence="5">
    <location>
        <begin position="401"/>
        <end position="428"/>
    </location>
</feature>
<dbReference type="SMART" id="SM00356">
    <property type="entry name" value="ZnF_C3H1"/>
    <property type="match status" value="6"/>
</dbReference>
<accession>A0A9D4UFJ6</accession>
<evidence type="ECO:0000256" key="4">
    <source>
        <dbReference type="ARBA" id="ARBA00022833"/>
    </source>
</evidence>
<dbReference type="PANTHER" id="PTHR12547:SF18">
    <property type="entry name" value="PROTEIN TIS11"/>
    <property type="match status" value="1"/>
</dbReference>
<feature type="domain" description="C3H1-type" evidence="7">
    <location>
        <begin position="522"/>
        <end position="550"/>
    </location>
</feature>
<keyword evidence="3 5" id="KW-0863">Zinc-finger</keyword>
<feature type="zinc finger region" description="C3H1-type" evidence="5">
    <location>
        <begin position="522"/>
        <end position="550"/>
    </location>
</feature>
<feature type="compositionally biased region" description="Low complexity" evidence="6">
    <location>
        <begin position="439"/>
        <end position="451"/>
    </location>
</feature>
<proteinExistence type="predicted"/>
<dbReference type="AlphaFoldDB" id="A0A9D4UFJ6"/>
<evidence type="ECO:0000256" key="2">
    <source>
        <dbReference type="ARBA" id="ARBA00022737"/>
    </source>
</evidence>
<dbReference type="InterPro" id="IPR000571">
    <property type="entry name" value="Znf_CCCH"/>
</dbReference>
<comment type="caution">
    <text evidence="8">The sequence shown here is derived from an EMBL/GenBank/DDBJ whole genome shotgun (WGS) entry which is preliminary data.</text>
</comment>
<keyword evidence="4 5" id="KW-0862">Zinc</keyword>
<feature type="zinc finger region" description="C3H1-type" evidence="5">
    <location>
        <begin position="293"/>
        <end position="320"/>
    </location>
</feature>
<evidence type="ECO:0000256" key="5">
    <source>
        <dbReference type="PROSITE-ProRule" id="PRU00723"/>
    </source>
</evidence>
<keyword evidence="9" id="KW-1185">Reference proteome</keyword>
<feature type="domain" description="C3H1-type" evidence="7">
    <location>
        <begin position="470"/>
        <end position="497"/>
    </location>
</feature>
<organism evidence="8 9">
    <name type="scientific">Adiantum capillus-veneris</name>
    <name type="common">Maidenhair fern</name>
    <dbReference type="NCBI Taxonomy" id="13818"/>
    <lineage>
        <taxon>Eukaryota</taxon>
        <taxon>Viridiplantae</taxon>
        <taxon>Streptophyta</taxon>
        <taxon>Embryophyta</taxon>
        <taxon>Tracheophyta</taxon>
        <taxon>Polypodiopsida</taxon>
        <taxon>Polypodiidae</taxon>
        <taxon>Polypodiales</taxon>
        <taxon>Pteridineae</taxon>
        <taxon>Pteridaceae</taxon>
        <taxon>Vittarioideae</taxon>
        <taxon>Adiantum</taxon>
    </lineage>
</organism>
<dbReference type="InterPro" id="IPR036855">
    <property type="entry name" value="Znf_CCCH_sf"/>
</dbReference>
<dbReference type="SUPFAM" id="SSF90229">
    <property type="entry name" value="CCCH zinc finger"/>
    <property type="match status" value="6"/>
</dbReference>
<dbReference type="Pfam" id="PF14608">
    <property type="entry name" value="zf-CCCH_2"/>
    <property type="match status" value="3"/>
</dbReference>
<feature type="region of interest" description="Disordered" evidence="6">
    <location>
        <begin position="432"/>
        <end position="468"/>
    </location>
</feature>
<dbReference type="Pfam" id="PF00642">
    <property type="entry name" value="zf-CCCH"/>
    <property type="match status" value="3"/>
</dbReference>
<dbReference type="GO" id="GO:0003729">
    <property type="term" value="F:mRNA binding"/>
    <property type="evidence" value="ECO:0007669"/>
    <property type="project" value="InterPro"/>
</dbReference>
<dbReference type="InterPro" id="IPR045877">
    <property type="entry name" value="ZFP36-like"/>
</dbReference>
<feature type="zinc finger region" description="C3H1-type" evidence="5">
    <location>
        <begin position="470"/>
        <end position="497"/>
    </location>
</feature>
<evidence type="ECO:0000256" key="6">
    <source>
        <dbReference type="SAM" id="MobiDB-lite"/>
    </source>
</evidence>